<sequence>MSEAKKHKYQVSEPVSEAYQIPVEKKVNQFLEMAQGLPQSALQEIVEKLEQLIRNKPKGSEFSSFLLKGPFMSDSQLEEFKSQRKSTNLWRENPSF</sequence>
<proteinExistence type="predicted"/>
<comment type="caution">
    <text evidence="1">The sequence shown here is derived from an EMBL/GenBank/DDBJ whole genome shotgun (WGS) entry which is preliminary data.</text>
</comment>
<gene>
    <name evidence="1" type="ORF">CLV31_12420</name>
</gene>
<accession>A0A326RIT5</accession>
<reference evidence="1 2" key="1">
    <citation type="submission" date="2018-06" db="EMBL/GenBank/DDBJ databases">
        <title>Genomic Encyclopedia of Archaeal and Bacterial Type Strains, Phase II (KMG-II): from individual species to whole genera.</title>
        <authorList>
            <person name="Goeker M."/>
        </authorList>
    </citation>
    <scope>NUCLEOTIDE SEQUENCE [LARGE SCALE GENOMIC DNA]</scope>
    <source>
        <strain evidence="1 2">T4</strain>
    </source>
</reference>
<evidence type="ECO:0000313" key="2">
    <source>
        <dbReference type="Proteomes" id="UP000248917"/>
    </source>
</evidence>
<protein>
    <submittedName>
        <fullName evidence="1">Uncharacterized protein</fullName>
    </submittedName>
</protein>
<name>A0A326RIT5_9BACT</name>
<dbReference type="EMBL" id="QKTX01000024">
    <property type="protein sequence ID" value="PZV76695.1"/>
    <property type="molecule type" value="Genomic_DNA"/>
</dbReference>
<dbReference type="Proteomes" id="UP000248917">
    <property type="component" value="Unassembled WGS sequence"/>
</dbReference>
<dbReference type="AlphaFoldDB" id="A0A326RIT5"/>
<organism evidence="1 2">
    <name type="scientific">Algoriphagus aquaeductus</name>
    <dbReference type="NCBI Taxonomy" id="475299"/>
    <lineage>
        <taxon>Bacteria</taxon>
        <taxon>Pseudomonadati</taxon>
        <taxon>Bacteroidota</taxon>
        <taxon>Cytophagia</taxon>
        <taxon>Cytophagales</taxon>
        <taxon>Cyclobacteriaceae</taxon>
        <taxon>Algoriphagus</taxon>
    </lineage>
</organism>
<keyword evidence="2" id="KW-1185">Reference proteome</keyword>
<evidence type="ECO:0000313" key="1">
    <source>
        <dbReference type="EMBL" id="PZV76695.1"/>
    </source>
</evidence>